<dbReference type="SUPFAM" id="SSF54001">
    <property type="entry name" value="Cysteine proteinases"/>
    <property type="match status" value="1"/>
</dbReference>
<feature type="compositionally biased region" description="Low complexity" evidence="8">
    <location>
        <begin position="562"/>
        <end position="578"/>
    </location>
</feature>
<feature type="compositionally biased region" description="Polar residues" evidence="8">
    <location>
        <begin position="682"/>
        <end position="692"/>
    </location>
</feature>
<reference evidence="11" key="1">
    <citation type="submission" date="2012-06" db="EMBL/GenBank/DDBJ databases">
        <title>The genome sequence of Coniosporium apollinis CBS 100218.</title>
        <authorList>
            <consortium name="The Broad Institute Genome Sequencing Platform"/>
            <person name="Cuomo C."/>
            <person name="Gorbushina A."/>
            <person name="Noack S."/>
            <person name="Walker B."/>
            <person name="Young S.K."/>
            <person name="Zeng Q."/>
            <person name="Gargeya S."/>
            <person name="Fitzgerald M."/>
            <person name="Haas B."/>
            <person name="Abouelleil A."/>
            <person name="Alvarado L."/>
            <person name="Arachchi H.M."/>
            <person name="Berlin A.M."/>
            <person name="Chapman S.B."/>
            <person name="Goldberg J."/>
            <person name="Griggs A."/>
            <person name="Gujja S."/>
            <person name="Hansen M."/>
            <person name="Howarth C."/>
            <person name="Imamovic A."/>
            <person name="Larimer J."/>
            <person name="McCowan C."/>
            <person name="Montmayeur A."/>
            <person name="Murphy C."/>
            <person name="Neiman D."/>
            <person name="Pearson M."/>
            <person name="Priest M."/>
            <person name="Roberts A."/>
            <person name="Saif S."/>
            <person name="Shea T."/>
            <person name="Sisk P."/>
            <person name="Sykes S."/>
            <person name="Wortman J."/>
            <person name="Nusbaum C."/>
            <person name="Birren B."/>
        </authorList>
    </citation>
    <scope>NUCLEOTIDE SEQUENCE [LARGE SCALE GENOMIC DNA]</scope>
    <source>
        <strain evidence="11">CBS 100218</strain>
    </source>
</reference>
<evidence type="ECO:0000256" key="3">
    <source>
        <dbReference type="ARBA" id="ARBA00012759"/>
    </source>
</evidence>
<accession>R7YVM5</accession>
<dbReference type="InterPro" id="IPR028889">
    <property type="entry name" value="USP"/>
</dbReference>
<feature type="compositionally biased region" description="Pro residues" evidence="8">
    <location>
        <begin position="376"/>
        <end position="391"/>
    </location>
</feature>
<evidence type="ECO:0000256" key="2">
    <source>
        <dbReference type="ARBA" id="ARBA00009085"/>
    </source>
</evidence>
<dbReference type="GO" id="GO:0004843">
    <property type="term" value="F:cysteine-type deubiquitinase activity"/>
    <property type="evidence" value="ECO:0007669"/>
    <property type="project" value="UniProtKB-EC"/>
</dbReference>
<evidence type="ECO:0000256" key="5">
    <source>
        <dbReference type="ARBA" id="ARBA00022786"/>
    </source>
</evidence>
<organism evidence="10 11">
    <name type="scientific">Coniosporium apollinis (strain CBS 100218)</name>
    <name type="common">Rock-inhabiting black yeast</name>
    <dbReference type="NCBI Taxonomy" id="1168221"/>
    <lineage>
        <taxon>Eukaryota</taxon>
        <taxon>Fungi</taxon>
        <taxon>Dikarya</taxon>
        <taxon>Ascomycota</taxon>
        <taxon>Pezizomycotina</taxon>
        <taxon>Dothideomycetes</taxon>
        <taxon>Dothideomycetes incertae sedis</taxon>
        <taxon>Coniosporium</taxon>
    </lineage>
</organism>
<keyword evidence="11" id="KW-1185">Reference proteome</keyword>
<dbReference type="PANTHER" id="PTHR24006:SF722">
    <property type="entry name" value="UBIQUITIN CARBOXYL-TERMINAL HYDROLASE 48"/>
    <property type="match status" value="1"/>
</dbReference>
<protein>
    <recommendedName>
        <fullName evidence="3">ubiquitinyl hydrolase 1</fullName>
        <ecNumber evidence="3">3.4.19.12</ecNumber>
    </recommendedName>
</protein>
<feature type="region of interest" description="Disordered" evidence="8">
    <location>
        <begin position="370"/>
        <end position="429"/>
    </location>
</feature>
<dbReference type="GO" id="GO:0005829">
    <property type="term" value="C:cytosol"/>
    <property type="evidence" value="ECO:0007669"/>
    <property type="project" value="TreeGrafter"/>
</dbReference>
<evidence type="ECO:0000313" key="11">
    <source>
        <dbReference type="Proteomes" id="UP000016924"/>
    </source>
</evidence>
<feature type="region of interest" description="Disordered" evidence="8">
    <location>
        <begin position="708"/>
        <end position="727"/>
    </location>
</feature>
<dbReference type="RefSeq" id="XP_007781269.1">
    <property type="nucleotide sequence ID" value="XM_007783079.1"/>
</dbReference>
<evidence type="ECO:0000256" key="1">
    <source>
        <dbReference type="ARBA" id="ARBA00000707"/>
    </source>
</evidence>
<dbReference type="OMA" id="KEPQMEY"/>
<dbReference type="InterPro" id="IPR001394">
    <property type="entry name" value="Peptidase_C19_UCH"/>
</dbReference>
<dbReference type="AlphaFoldDB" id="R7YVM5"/>
<dbReference type="PROSITE" id="PS50235">
    <property type="entry name" value="USP_3"/>
    <property type="match status" value="1"/>
</dbReference>
<feature type="compositionally biased region" description="Basic and acidic residues" evidence="8">
    <location>
        <begin position="406"/>
        <end position="422"/>
    </location>
</feature>
<dbReference type="OrthoDB" id="6287070at2759"/>
<dbReference type="GO" id="GO:0006508">
    <property type="term" value="P:proteolysis"/>
    <property type="evidence" value="ECO:0007669"/>
    <property type="project" value="UniProtKB-KW"/>
</dbReference>
<dbReference type="Pfam" id="PF00443">
    <property type="entry name" value="UCH"/>
    <property type="match status" value="1"/>
</dbReference>
<dbReference type="Proteomes" id="UP000016924">
    <property type="component" value="Unassembled WGS sequence"/>
</dbReference>
<dbReference type="PANTHER" id="PTHR24006">
    <property type="entry name" value="UBIQUITIN CARBOXYL-TERMINAL HYDROLASE"/>
    <property type="match status" value="1"/>
</dbReference>
<feature type="compositionally biased region" description="Low complexity" evidence="8">
    <location>
        <begin position="769"/>
        <end position="783"/>
    </location>
</feature>
<feature type="compositionally biased region" description="Basic and acidic residues" evidence="8">
    <location>
        <begin position="916"/>
        <end position="925"/>
    </location>
</feature>
<dbReference type="GO" id="GO:0005634">
    <property type="term" value="C:nucleus"/>
    <property type="evidence" value="ECO:0007669"/>
    <property type="project" value="UniProtKB-SubCell"/>
</dbReference>
<dbReference type="GO" id="GO:0016579">
    <property type="term" value="P:protein deubiquitination"/>
    <property type="evidence" value="ECO:0007669"/>
    <property type="project" value="InterPro"/>
</dbReference>
<dbReference type="Gene3D" id="3.90.70.10">
    <property type="entry name" value="Cysteine proteinases"/>
    <property type="match status" value="2"/>
</dbReference>
<feature type="region of interest" description="Disordered" evidence="8">
    <location>
        <begin position="559"/>
        <end position="578"/>
    </location>
</feature>
<dbReference type="STRING" id="1168221.R7YVM5"/>
<feature type="compositionally biased region" description="Basic residues" evidence="8">
    <location>
        <begin position="888"/>
        <end position="899"/>
    </location>
</feature>
<comment type="similarity">
    <text evidence="2">Belongs to the peptidase C19 family.</text>
</comment>
<feature type="compositionally biased region" description="Polar residues" evidence="8">
    <location>
        <begin position="827"/>
        <end position="845"/>
    </location>
</feature>
<feature type="compositionally biased region" description="Low complexity" evidence="8">
    <location>
        <begin position="659"/>
        <end position="681"/>
    </location>
</feature>
<dbReference type="EC" id="3.4.19.12" evidence="3"/>
<keyword evidence="4" id="KW-0645">Protease</keyword>
<dbReference type="InterPro" id="IPR038765">
    <property type="entry name" value="Papain-like_cys_pep_sf"/>
</dbReference>
<keyword evidence="6" id="KW-0378">Hydrolase</keyword>
<evidence type="ECO:0000256" key="4">
    <source>
        <dbReference type="ARBA" id="ARBA00022670"/>
    </source>
</evidence>
<evidence type="ECO:0000259" key="9">
    <source>
        <dbReference type="PROSITE" id="PS50235"/>
    </source>
</evidence>
<proteinExistence type="inferred from homology"/>
<keyword evidence="5" id="KW-0833">Ubl conjugation pathway</keyword>
<dbReference type="EMBL" id="JH767577">
    <property type="protein sequence ID" value="EON65952.1"/>
    <property type="molecule type" value="Genomic_DNA"/>
</dbReference>
<feature type="region of interest" description="Disordered" evidence="8">
    <location>
        <begin position="769"/>
        <end position="925"/>
    </location>
</feature>
<dbReference type="InterPro" id="IPR050164">
    <property type="entry name" value="Peptidase_C19"/>
</dbReference>
<feature type="compositionally biased region" description="Gly residues" evidence="8">
    <location>
        <begin position="784"/>
        <end position="795"/>
    </location>
</feature>
<evidence type="ECO:0000256" key="7">
    <source>
        <dbReference type="ARBA" id="ARBA00022807"/>
    </source>
</evidence>
<gene>
    <name evidence="10" type="ORF">W97_05194</name>
</gene>
<feature type="compositionally biased region" description="Low complexity" evidence="8">
    <location>
        <begin position="708"/>
        <end position="718"/>
    </location>
</feature>
<feature type="compositionally biased region" description="Gly residues" evidence="8">
    <location>
        <begin position="875"/>
        <end position="886"/>
    </location>
</feature>
<keyword evidence="7" id="KW-0788">Thiol protease</keyword>
<dbReference type="eggNOG" id="ENOG502QWTH">
    <property type="taxonomic scope" value="Eukaryota"/>
</dbReference>
<dbReference type="HOGENOM" id="CLU_009919_1_1_1"/>
<sequence length="925" mass="100062">MNGMARILSRGEKRSTGSSSSKVYPPDRYSFIKLRSSSEESFLASRRSYFACSRLSRFLLGRVPYASLFLRRAGSQLLVEEPLTNQHSYDPIQSRVTADLYSIFSPEDKKKKLSKEEELKVKAIAHRLTALGITSLKEPQMEYALRVKSTDGDVEKAVELLVLFEDALEGILTPYNSRVKLLGAENREAVTCYLDALLFAMFARFDSFEAMLYDTFSDEPRKLLAAVLRLWVNMLRSGRLITVDITKQLQEALSRCGWEDATKVHQQDASEAFTFITGKLELPMLTLKMDIYHSGKTDAKDDHKIVNERLLEVSIPEPSEDGKTITLEECLESYFNNRIEVKRHLQRRNTLNTPISQDKATALHIEVVEVSSRPDSPAPPTPSTPTAPPARPVSTRRRADSIFSQRKVEVGDSTDGKSHDDVSVGSPNRQRAISIRNEVMMPAWQFFSLIPWYTETSNAPTNDAQVAAHFSAKRPVLGICLKRYAFLPNGTPRRLDTYIDIPLEIGLPHFISDDRMEEEEGPLSGNFKLSLQSIVCHRGISVDSGHYIALVRGDAPNADTNSTTLSPSLSRPASAASSVTSQSSSSHWLRFDDLAAERVSYIDIAQALKEESPYLLFYQVQPINDSVSAPSSRDGAPPPYSEADFLTSAERSTSPEQFPTAPSTSTVNTTATPTAAASTDAVSWTQPNSPELSNPALVDSSATTLTTTVGGTAAGTASPLEEKRGRRQSLTLLSRATDRLSAATNAARTSFESSNTRRSSVVLYAAPSSVATAPGSTATTPGEEMGGAGAKGGFLGEALGRRGSRAGTSVSTGGAGPTVAKKGGSKSRPTSQSGEGNRLSFSMSRLTGKKSRDRLGESAGVGVEELEVEGEDGVGGETGKKGGGLGKSKSKKKHKHKHGAQAAKPGTEGGASGGRKGLDRECSVM</sequence>
<feature type="region of interest" description="Disordered" evidence="8">
    <location>
        <begin position="649"/>
        <end position="696"/>
    </location>
</feature>
<name>R7YVM5_CONA1</name>
<comment type="catalytic activity">
    <reaction evidence="1">
        <text>Thiol-dependent hydrolysis of ester, thioester, amide, peptide and isopeptide bonds formed by the C-terminal Gly of ubiquitin (a 76-residue protein attached to proteins as an intracellular targeting signal).</text>
        <dbReference type="EC" id="3.4.19.12"/>
    </reaction>
</comment>
<feature type="domain" description="USP" evidence="9">
    <location>
        <begin position="182"/>
        <end position="621"/>
    </location>
</feature>
<evidence type="ECO:0000256" key="6">
    <source>
        <dbReference type="ARBA" id="ARBA00022801"/>
    </source>
</evidence>
<evidence type="ECO:0000256" key="8">
    <source>
        <dbReference type="SAM" id="MobiDB-lite"/>
    </source>
</evidence>
<evidence type="ECO:0000313" key="10">
    <source>
        <dbReference type="EMBL" id="EON65952.1"/>
    </source>
</evidence>
<feature type="compositionally biased region" description="Acidic residues" evidence="8">
    <location>
        <begin position="864"/>
        <end position="874"/>
    </location>
</feature>
<dbReference type="GeneID" id="19902505"/>
<feature type="region of interest" description="Disordered" evidence="8">
    <location>
        <begin position="1"/>
        <end position="23"/>
    </location>
</feature>